<keyword evidence="3" id="KW-0964">Secreted</keyword>
<evidence type="ECO:0000256" key="9">
    <source>
        <dbReference type="SAM" id="MobiDB-lite"/>
    </source>
</evidence>
<evidence type="ECO:0000256" key="1">
    <source>
        <dbReference type="ARBA" id="ARBA00001913"/>
    </source>
</evidence>
<feature type="domain" description="SLH" evidence="12">
    <location>
        <begin position="1827"/>
        <end position="1887"/>
    </location>
</feature>
<evidence type="ECO:0000313" key="14">
    <source>
        <dbReference type="Proteomes" id="UP001057134"/>
    </source>
</evidence>
<dbReference type="SUPFAM" id="SSF51126">
    <property type="entry name" value="Pectin lyase-like"/>
    <property type="match status" value="1"/>
</dbReference>
<dbReference type="PROSITE" id="PS51272">
    <property type="entry name" value="SLH"/>
    <property type="match status" value="3"/>
</dbReference>
<dbReference type="InterPro" id="IPR013783">
    <property type="entry name" value="Ig-like_fold"/>
</dbReference>
<keyword evidence="6" id="KW-0106">Calcium</keyword>
<dbReference type="GO" id="GO:0047489">
    <property type="term" value="F:pectate disaccharide-lyase activity"/>
    <property type="evidence" value="ECO:0007669"/>
    <property type="project" value="UniProtKB-EC"/>
</dbReference>
<evidence type="ECO:0000313" key="13">
    <source>
        <dbReference type="EMBL" id="UQZ85670.1"/>
    </source>
</evidence>
<dbReference type="PROSITE" id="PS50853">
    <property type="entry name" value="FN3"/>
    <property type="match status" value="2"/>
</dbReference>
<feature type="domain" description="Fibronectin type-III" evidence="11">
    <location>
        <begin position="1270"/>
        <end position="1360"/>
    </location>
</feature>
<dbReference type="Pfam" id="PF07523">
    <property type="entry name" value="Big_3"/>
    <property type="match status" value="4"/>
</dbReference>
<evidence type="ECO:0000256" key="3">
    <source>
        <dbReference type="ARBA" id="ARBA00022525"/>
    </source>
</evidence>
<evidence type="ECO:0000256" key="8">
    <source>
        <dbReference type="ARBA" id="ARBA00038263"/>
    </source>
</evidence>
<dbReference type="Gene3D" id="2.160.20.10">
    <property type="entry name" value="Single-stranded right-handed beta-helix, Pectin lyase-like"/>
    <property type="match status" value="1"/>
</dbReference>
<dbReference type="InterPro" id="IPR003961">
    <property type="entry name" value="FN3_dom"/>
</dbReference>
<dbReference type="CDD" id="cd00063">
    <property type="entry name" value="FN3"/>
    <property type="match status" value="2"/>
</dbReference>
<feature type="domain" description="SLH" evidence="12">
    <location>
        <begin position="1701"/>
        <end position="1759"/>
    </location>
</feature>
<dbReference type="InterPro" id="IPR001119">
    <property type="entry name" value="SLH_dom"/>
</dbReference>
<dbReference type="Pfam" id="PF00041">
    <property type="entry name" value="fn3"/>
    <property type="match status" value="2"/>
</dbReference>
<dbReference type="InterPro" id="IPR022038">
    <property type="entry name" value="Ig-like_bact"/>
</dbReference>
<dbReference type="InterPro" id="IPR058863">
    <property type="entry name" value="PelX-like_Ig"/>
</dbReference>
<sequence>MKRQRWFSLMMSLVLLLSLVPAPAFADSEEMISISSDWIGRVFGNLGGDPSYPTYQIAENDNGSVTLKSSGGKSKIDSSSEGIAYYFKEVPADGNFELSATASVETIAADKQASFGIMLRNKVLETSTNDKAHTSDYVALGAYDLVMKGFYKKGGSQVKTGYEFDKAAAPSAGQVYDLSIKKSGNVYLLKCGDQTQVIENLSDNYLYAGLYTSRNATVTFSNVTLKMDTRTIKELNLDYSSMKTTYIVGEELDLSGLKVTAEYNDGTIESLSNNDYAVSGFDSSKEGINTITINFGGVTKTIDLNIVPLYVNRMEIKYLPAQTVYYKGDVFDPEGIVISADYNTGQTSELEADQYTFAIPGAEATDAGFVFNNPGTYTVTVSSVITPAMTASFDVTVKDASVTGLEIKQLPAKTAYFIGETLDLDGLVVYAKYSDNSSVRLLKTEYTVTGLDTSSAGEKYVTLTYKGKTVDIPLTVRVKQPTGIEVTSYPKTTYTVGEAFDAAGLEVSTVYDSGDKEALSGGQYSVDTAAYDSSRAGTYALSIVPADTGLAPISLSVTVREAKEYAWKSIRFGQSTSDAKNTVTVNPDGSVKLEAKDGGGKVTGDHDGISFYYTELDASKDNFVLSADITVTEFAKDSYDGQESFGIMARDVNGTAKDSSVFASNIAAIGGFSGGTTKPIGTQLFVRTGVAKPDGTGSKGVQSIMLKNERPTANNTYPKAPYRLTLSKTNSGYTGKLNDGNEEIFFTPDILNVQDSKMYVGFFTARLATIEVSNISLTVTAAESDAPKVEPKPQPATPTFDIVSLDKTSNADYALLLNSNVDGTVTVKQGQQVIAQDAAIAGGKTLKIPATLARNSNTNFSVTYLPNDTEYLTSYDKIVRNFTVTMKTYADNGDIYVTPNGSDSGLGTVESPLDLDTAVQFVNPGQKIILADGSYVRNAKLEIKKYNDGTAEAMKYLVAAPGAKPVIDFDKKSEGVVLSGNYWHIKGIDVARSADNTKGFTVGGSHNIVEGSRFYENGDTGLQISRTDNSDDIADWPSYNLILNSESFDNQDPSNNNADGFAAKLTAGVGNIFRGCISHNNIDDGWDLYTKAGSGAIGPVTIENSIAYHNGTLTNGTVGSGDKNGFKLGGEGIHVPHLIRNSIAFGNGAYGFTSNSNPGVKAENNISFNNAGANLNFSTYTGIQTDFEINGFVSYQKDYTSKDNYPEELNSDINYMFNGTVSANQSGVVLTDANFVSLTEALPYQRDAEGNIIWGDFLKFIAPNTEPVTVPSAPTELKATAGDSQAALSWTTVTGATYYNVYSAKSQEGPFTKLAANLTDSSYVDTGLTNGTTYYYQVTAGNAKGESGRSATVSATPQQSILAPAAPTGLKATGGYYSVSLSWTGSAGASGYHIYQSTAADGAFSKVASTVTEAAYTLTGLNAKTAYYYKVTAWNAAGESDYSAPASAIPSGSNNSGSRGGGGGAGAPSTGNSVETSDSGTKIVGTPVIETVNGKSVATVKLDAAALTKALEAAKNEAAPTIIVEVKTTESVSRVQIPADALAQAAKTAPNAVLSIQTANATYELPLKVLDAAELAKQLGTEAEKVTINVTIEKVSGSALSEMTAKAKEAGVTLLSAPIEFTITAEAGNQTVAVSDFGRTYVTRTIVLTQAQTGGFDEISAVMYNPQSGEFSFVPSVFKNAGGVTTAAIKRTGNSTYMVVQAAKTFADLKGHWAQKDAELLASKGLVNGMTATTFAPDNRITRAEFAALLVRAAGLTPQTSSSFSDVKASDWYAGAVGAAAKAGLIDGFENGTFQPNATITREQMAVMIDRTLKFTGKQGNTNTGKLAAFKDSSTISSWAQDAAAGAVNAGIINGLTDTEFAPREQASRAEAAVMLKRLLQYAELMN</sequence>
<keyword evidence="14" id="KW-1185">Reference proteome</keyword>
<evidence type="ECO:0000256" key="10">
    <source>
        <dbReference type="SAM" id="SignalP"/>
    </source>
</evidence>
<dbReference type="InterPro" id="IPR012334">
    <property type="entry name" value="Pectin_lyas_fold"/>
</dbReference>
<reference evidence="13" key="2">
    <citation type="journal article" date="2021" name="J Anim Sci Technol">
        <title>Complete genome sequence of Paenibacillus konkukensis sp. nov. SK3146 as a potential probiotic strain.</title>
        <authorList>
            <person name="Jung H.I."/>
            <person name="Park S."/>
            <person name="Niu K.M."/>
            <person name="Lee S.W."/>
            <person name="Kothari D."/>
            <person name="Yi K.J."/>
            <person name="Kim S.K."/>
        </authorList>
    </citation>
    <scope>NUCLEOTIDE SEQUENCE</scope>
    <source>
        <strain evidence="13">SK3146</strain>
    </source>
</reference>
<evidence type="ECO:0000256" key="6">
    <source>
        <dbReference type="ARBA" id="ARBA00022837"/>
    </source>
</evidence>
<dbReference type="InterPro" id="IPR006626">
    <property type="entry name" value="PbH1"/>
</dbReference>
<dbReference type="EC" id="4.2.2.9" evidence="13"/>
<comment type="similarity">
    <text evidence="8">Belongs to the polysaccharide lyase 9 family.</text>
</comment>
<dbReference type="PANTHER" id="PTHR40088">
    <property type="entry name" value="PECTATE LYASE (EUROFUNG)"/>
    <property type="match status" value="1"/>
</dbReference>
<feature type="region of interest" description="Disordered" evidence="9">
    <location>
        <begin position="1444"/>
        <end position="1481"/>
    </location>
</feature>
<keyword evidence="7 13" id="KW-0456">Lyase</keyword>
<dbReference type="EMBL" id="CP027059">
    <property type="protein sequence ID" value="UQZ85670.1"/>
    <property type="molecule type" value="Genomic_DNA"/>
</dbReference>
<dbReference type="Proteomes" id="UP001057134">
    <property type="component" value="Chromosome"/>
</dbReference>
<feature type="domain" description="Fibronectin type-III" evidence="11">
    <location>
        <begin position="1363"/>
        <end position="1454"/>
    </location>
</feature>
<name>A0ABY4RUK7_9BACL</name>
<comment type="cofactor">
    <cofactor evidence="1">
        <name>Ca(2+)</name>
        <dbReference type="ChEBI" id="CHEBI:29108"/>
    </cofactor>
</comment>
<organism evidence="13 14">
    <name type="scientific">Paenibacillus konkukensis</name>
    <dbReference type="NCBI Taxonomy" id="2020716"/>
    <lineage>
        <taxon>Bacteria</taxon>
        <taxon>Bacillati</taxon>
        <taxon>Bacillota</taxon>
        <taxon>Bacilli</taxon>
        <taxon>Bacillales</taxon>
        <taxon>Paenibacillaceae</taxon>
        <taxon>Paenibacillus</taxon>
    </lineage>
</organism>
<dbReference type="SMART" id="SM00710">
    <property type="entry name" value="PbH1"/>
    <property type="match status" value="5"/>
</dbReference>
<dbReference type="Pfam" id="PF25849">
    <property type="entry name" value="PelX_N"/>
    <property type="match status" value="2"/>
</dbReference>
<protein>
    <submittedName>
        <fullName evidence="13">Pectate disaccharide-lyase</fullName>
        <ecNumber evidence="13">4.2.2.9</ecNumber>
    </submittedName>
</protein>
<dbReference type="Gene3D" id="2.60.40.3630">
    <property type="match status" value="4"/>
</dbReference>
<dbReference type="InterPro" id="IPR036116">
    <property type="entry name" value="FN3_sf"/>
</dbReference>
<gene>
    <name evidence="13" type="primary">pelX</name>
    <name evidence="13" type="ORF">SK3146_04959</name>
</gene>
<dbReference type="Pfam" id="PF00395">
    <property type="entry name" value="SLH"/>
    <property type="match status" value="3"/>
</dbReference>
<evidence type="ECO:0000256" key="4">
    <source>
        <dbReference type="ARBA" id="ARBA00022723"/>
    </source>
</evidence>
<feature type="chain" id="PRO_5045306729" evidence="10">
    <location>
        <begin position="27"/>
        <end position="1887"/>
    </location>
</feature>
<dbReference type="SMART" id="SM00060">
    <property type="entry name" value="FN3"/>
    <property type="match status" value="2"/>
</dbReference>
<evidence type="ECO:0000256" key="7">
    <source>
        <dbReference type="ARBA" id="ARBA00023239"/>
    </source>
</evidence>
<dbReference type="Gene3D" id="2.60.40.10">
    <property type="entry name" value="Immunoglobulins"/>
    <property type="match status" value="2"/>
</dbReference>
<dbReference type="Pfam" id="PF25850">
    <property type="entry name" value="PelX_Ig"/>
    <property type="match status" value="1"/>
</dbReference>
<comment type="subcellular location">
    <subcellularLocation>
        <location evidence="2">Secreted</location>
    </subcellularLocation>
</comment>
<evidence type="ECO:0000256" key="5">
    <source>
        <dbReference type="ARBA" id="ARBA00022729"/>
    </source>
</evidence>
<dbReference type="InterPro" id="IPR011050">
    <property type="entry name" value="Pectin_lyase_fold/virulence"/>
</dbReference>
<dbReference type="SUPFAM" id="SSF49265">
    <property type="entry name" value="Fibronectin type III"/>
    <property type="match status" value="1"/>
</dbReference>
<accession>A0ABY4RUK7</accession>
<dbReference type="InterPro" id="IPR052052">
    <property type="entry name" value="Polysaccharide_Lyase_9"/>
</dbReference>
<dbReference type="PANTHER" id="PTHR40088:SF1">
    <property type="entry name" value="PECTATE LYASE PEL9"/>
    <property type="match status" value="1"/>
</dbReference>
<proteinExistence type="inferred from homology"/>
<feature type="signal peptide" evidence="10">
    <location>
        <begin position="1"/>
        <end position="26"/>
    </location>
</feature>
<evidence type="ECO:0000259" key="12">
    <source>
        <dbReference type="PROSITE" id="PS51272"/>
    </source>
</evidence>
<feature type="domain" description="SLH" evidence="12">
    <location>
        <begin position="1760"/>
        <end position="1823"/>
    </location>
</feature>
<dbReference type="InterPro" id="IPR058953">
    <property type="entry name" value="PelX-like_N"/>
</dbReference>
<evidence type="ECO:0000259" key="11">
    <source>
        <dbReference type="PROSITE" id="PS50853"/>
    </source>
</evidence>
<keyword evidence="5 10" id="KW-0732">Signal</keyword>
<keyword evidence="4" id="KW-0479">Metal-binding</keyword>
<reference evidence="13" key="1">
    <citation type="submission" date="2018-02" db="EMBL/GenBank/DDBJ databases">
        <authorList>
            <person name="Kim S.-K."/>
            <person name="Jung H.-I."/>
            <person name="Lee S.-W."/>
        </authorList>
    </citation>
    <scope>NUCLEOTIDE SEQUENCE</scope>
    <source>
        <strain evidence="13">SK3146</strain>
    </source>
</reference>
<evidence type="ECO:0000256" key="2">
    <source>
        <dbReference type="ARBA" id="ARBA00004613"/>
    </source>
</evidence>